<evidence type="ECO:0000313" key="3">
    <source>
        <dbReference type="Proteomes" id="UP000639772"/>
    </source>
</evidence>
<sequence length="81" mass="9054">MGECPMECVAAVRGRGPRRRGYPSRAASPRQARDRAPAPASMRSAAGHHVPPAVFLDVFLHRVHRAFHRFNLVVDLLLEEK</sequence>
<organism evidence="2 3">
    <name type="scientific">Vanilla planifolia</name>
    <name type="common">Vanilla</name>
    <dbReference type="NCBI Taxonomy" id="51239"/>
    <lineage>
        <taxon>Eukaryota</taxon>
        <taxon>Viridiplantae</taxon>
        <taxon>Streptophyta</taxon>
        <taxon>Embryophyta</taxon>
        <taxon>Tracheophyta</taxon>
        <taxon>Spermatophyta</taxon>
        <taxon>Magnoliopsida</taxon>
        <taxon>Liliopsida</taxon>
        <taxon>Asparagales</taxon>
        <taxon>Orchidaceae</taxon>
        <taxon>Vanilloideae</taxon>
        <taxon>Vanilleae</taxon>
        <taxon>Vanilla</taxon>
    </lineage>
</organism>
<gene>
    <name evidence="2" type="ORF">HPP92_004517</name>
</gene>
<evidence type="ECO:0000313" key="2">
    <source>
        <dbReference type="EMBL" id="KAG0493523.1"/>
    </source>
</evidence>
<evidence type="ECO:0000256" key="1">
    <source>
        <dbReference type="SAM" id="MobiDB-lite"/>
    </source>
</evidence>
<name>A0A835VDP7_VANPL</name>
<protein>
    <submittedName>
        <fullName evidence="2">Uncharacterized protein</fullName>
    </submittedName>
</protein>
<comment type="caution">
    <text evidence="2">The sequence shown here is derived from an EMBL/GenBank/DDBJ whole genome shotgun (WGS) entry which is preliminary data.</text>
</comment>
<accession>A0A835VDP7</accession>
<dbReference type="EMBL" id="JADCNM010000002">
    <property type="protein sequence ID" value="KAG0493523.1"/>
    <property type="molecule type" value="Genomic_DNA"/>
</dbReference>
<reference evidence="2 3" key="1">
    <citation type="journal article" date="2020" name="Nat. Food">
        <title>A phased Vanilla planifolia genome enables genetic improvement of flavour and production.</title>
        <authorList>
            <person name="Hasing T."/>
            <person name="Tang H."/>
            <person name="Brym M."/>
            <person name="Khazi F."/>
            <person name="Huang T."/>
            <person name="Chambers A.H."/>
        </authorList>
    </citation>
    <scope>NUCLEOTIDE SEQUENCE [LARGE SCALE GENOMIC DNA]</scope>
    <source>
        <tissue evidence="2">Leaf</tissue>
    </source>
</reference>
<proteinExistence type="predicted"/>
<dbReference type="Proteomes" id="UP000639772">
    <property type="component" value="Unassembled WGS sequence"/>
</dbReference>
<dbReference type="AlphaFoldDB" id="A0A835VDP7"/>
<feature type="region of interest" description="Disordered" evidence="1">
    <location>
        <begin position="14"/>
        <end position="46"/>
    </location>
</feature>